<dbReference type="Proteomes" id="UP000190042">
    <property type="component" value="Unassembled WGS sequence"/>
</dbReference>
<sequence>MKYILKDRYFEFSETAVTHEVFKIGESEGTLFEVEFKLTFSYGFLDYAHNFVWLNEDIETLLEQINKIGGENSGTLGTFSPGVSFSYEACEYEKGLYELSVFMDTGYINSYMGTESKLGITLTASMDEIRGWIAAIIEK</sequence>
<keyword evidence="2" id="KW-1185">Reference proteome</keyword>
<name>A0A1T4YAK1_9BACL</name>
<dbReference type="AlphaFoldDB" id="A0A1T4YAK1"/>
<dbReference type="EMBL" id="FUYJ01000003">
    <property type="protein sequence ID" value="SKA98305.1"/>
    <property type="molecule type" value="Genomic_DNA"/>
</dbReference>
<evidence type="ECO:0000313" key="1">
    <source>
        <dbReference type="EMBL" id="SKA98305.1"/>
    </source>
</evidence>
<evidence type="ECO:0000313" key="2">
    <source>
        <dbReference type="Proteomes" id="UP000190042"/>
    </source>
</evidence>
<organism evidence="1 2">
    <name type="scientific">Sporosarcina newyorkensis</name>
    <dbReference type="NCBI Taxonomy" id="759851"/>
    <lineage>
        <taxon>Bacteria</taxon>
        <taxon>Bacillati</taxon>
        <taxon>Bacillota</taxon>
        <taxon>Bacilli</taxon>
        <taxon>Bacillales</taxon>
        <taxon>Caryophanaceae</taxon>
        <taxon>Sporosarcina</taxon>
    </lineage>
</organism>
<reference evidence="2" key="1">
    <citation type="submission" date="2017-02" db="EMBL/GenBank/DDBJ databases">
        <authorList>
            <person name="Varghese N."/>
            <person name="Submissions S."/>
        </authorList>
    </citation>
    <scope>NUCLEOTIDE SEQUENCE [LARGE SCALE GENOMIC DNA]</scope>
    <source>
        <strain evidence="2">DSM 23966</strain>
    </source>
</reference>
<dbReference type="RefSeq" id="WP_078817542.1">
    <property type="nucleotide sequence ID" value="NZ_FUYJ01000003.1"/>
</dbReference>
<gene>
    <name evidence="1" type="ORF">SAMN04244570_2045</name>
</gene>
<accession>A0A1T4YAK1</accession>
<proteinExistence type="predicted"/>
<protein>
    <submittedName>
        <fullName evidence="1">Uncharacterized protein</fullName>
    </submittedName>
</protein>